<keyword evidence="3" id="KW-1185">Reference proteome</keyword>
<sequence length="170" mass="17183">MRKPSILVPLGGAVATVGIYLPIVTVGLHVPGSKLPVLSDMVDSIPDKGLGASTDQRLYLLGMLGLAVAAWLLPLLVPRTKAVGIGLAIAAAAIAAIGAVRGWVIAVRGPGAVIDDHSSFLERTALSALDKLHSYGVLVIHPGSGLWTLSAGALVLIAGALLALRPAPSA</sequence>
<evidence type="ECO:0000256" key="1">
    <source>
        <dbReference type="SAM" id="Phobius"/>
    </source>
</evidence>
<keyword evidence="1" id="KW-0472">Membrane</keyword>
<dbReference type="Proteomes" id="UP000277094">
    <property type="component" value="Unassembled WGS sequence"/>
</dbReference>
<reference evidence="2 3" key="1">
    <citation type="submission" date="2018-11" db="EMBL/GenBank/DDBJ databases">
        <authorList>
            <person name="Li F."/>
        </authorList>
    </citation>
    <scope>NUCLEOTIDE SEQUENCE [LARGE SCALE GENOMIC DNA]</scope>
    <source>
        <strain evidence="2 3">KIS18-7</strain>
    </source>
</reference>
<feature type="transmembrane region" description="Helical" evidence="1">
    <location>
        <begin position="58"/>
        <end position="77"/>
    </location>
</feature>
<feature type="transmembrane region" description="Helical" evidence="1">
    <location>
        <begin position="7"/>
        <end position="30"/>
    </location>
</feature>
<gene>
    <name evidence="2" type="ORF">EFL95_08210</name>
</gene>
<evidence type="ECO:0000313" key="2">
    <source>
        <dbReference type="EMBL" id="RNL79018.1"/>
    </source>
</evidence>
<feature type="transmembrane region" description="Helical" evidence="1">
    <location>
        <begin position="84"/>
        <end position="106"/>
    </location>
</feature>
<keyword evidence="1" id="KW-1133">Transmembrane helix</keyword>
<accession>A0A3N0DTR5</accession>
<dbReference type="RefSeq" id="WP_123233520.1">
    <property type="nucleotide sequence ID" value="NZ_RJSG01000002.1"/>
</dbReference>
<evidence type="ECO:0000313" key="3">
    <source>
        <dbReference type="Proteomes" id="UP000277094"/>
    </source>
</evidence>
<organism evidence="2 3">
    <name type="scientific">Nocardioides marmorisolisilvae</name>
    <dbReference type="NCBI Taxonomy" id="1542737"/>
    <lineage>
        <taxon>Bacteria</taxon>
        <taxon>Bacillati</taxon>
        <taxon>Actinomycetota</taxon>
        <taxon>Actinomycetes</taxon>
        <taxon>Propionibacteriales</taxon>
        <taxon>Nocardioidaceae</taxon>
        <taxon>Nocardioides</taxon>
    </lineage>
</organism>
<dbReference type="EMBL" id="RJSG01000002">
    <property type="protein sequence ID" value="RNL79018.1"/>
    <property type="molecule type" value="Genomic_DNA"/>
</dbReference>
<feature type="transmembrane region" description="Helical" evidence="1">
    <location>
        <begin position="145"/>
        <end position="164"/>
    </location>
</feature>
<keyword evidence="1" id="KW-0812">Transmembrane</keyword>
<protein>
    <submittedName>
        <fullName evidence="2">Uncharacterized protein</fullName>
    </submittedName>
</protein>
<name>A0A3N0DTR5_9ACTN</name>
<comment type="caution">
    <text evidence="2">The sequence shown here is derived from an EMBL/GenBank/DDBJ whole genome shotgun (WGS) entry which is preliminary data.</text>
</comment>
<dbReference type="AlphaFoldDB" id="A0A3N0DTR5"/>
<proteinExistence type="predicted"/>